<dbReference type="SUPFAM" id="SSF56496">
    <property type="entry name" value="Fibrinogen C-terminal domain-like"/>
    <property type="match status" value="1"/>
</dbReference>
<proteinExistence type="predicted"/>
<dbReference type="Proteomes" id="UP000007062">
    <property type="component" value="Chromosome 2L"/>
</dbReference>
<dbReference type="VEuPathDB" id="VectorBase:AGAMI1_013160"/>
<reference evidence="1" key="3">
    <citation type="submission" date="2020-05" db="UniProtKB">
        <authorList>
            <consortium name="EnsemblMetazoa"/>
        </authorList>
    </citation>
    <scope>IDENTIFICATION</scope>
    <source>
        <strain evidence="1">PEST</strain>
    </source>
</reference>
<dbReference type="InterPro" id="IPR036056">
    <property type="entry name" value="Fibrinogen-like_C"/>
</dbReference>
<reference evidence="1 2" key="2">
    <citation type="journal article" date="2004" name="Trends Parasitol.">
        <title>The Anopheles gambiae genome: an update.</title>
        <authorList>
            <person name="Mongin E."/>
            <person name="Louis C."/>
            <person name="Holt R.A."/>
            <person name="Birney E."/>
            <person name="Collins F.H."/>
        </authorList>
    </citation>
    <scope>NUCLEOTIDE SEQUENCE [LARGE SCALE GENOMIC DNA]</scope>
    <source>
        <strain evidence="1 2">PEST</strain>
    </source>
</reference>
<dbReference type="EMBL" id="AAAB01008807">
    <property type="status" value="NOT_ANNOTATED_CDS"/>
    <property type="molecule type" value="Genomic_DNA"/>
</dbReference>
<dbReference type="EnsemblMetazoa" id="AGAP006790-RA">
    <property type="protein sequence ID" value="AGAP006790-PA"/>
    <property type="gene ID" value="AGAP006790"/>
</dbReference>
<dbReference type="InterPro" id="IPR014716">
    <property type="entry name" value="Fibrinogen_a/b/g_C_1"/>
</dbReference>
<dbReference type="VEuPathDB" id="VectorBase:AGAP006790"/>
<dbReference type="Gene3D" id="3.90.215.10">
    <property type="entry name" value="Gamma Fibrinogen, chain A, domain 1"/>
    <property type="match status" value="1"/>
</dbReference>
<dbReference type="AlphaFoldDB" id="A0A1S4GU03"/>
<keyword evidence="2" id="KW-1185">Reference proteome</keyword>
<dbReference type="PANTHER" id="PTHR19143:SF327">
    <property type="entry name" value="FI21813P1-RELATED"/>
    <property type="match status" value="1"/>
</dbReference>
<dbReference type="OMA" id="NCAKKHR"/>
<sequence length="334" mass="37582">MIIFLILTLSVSQAIGEVEQNAGCGFGFELLMAKLEAIEDRLIALETRLENAPSPNTIQTENIQAVQKSERIVEQRSNIVLAPQLNSKQAIQQPIEAKVEPARSKYPLGIEPTAEQLALGEDSIYSSCREVPSRVSGIFLIKISDDARPMNLLCDAHANDVGWIVVQNRFNGSESFYRKWSDYEAGFGSLDGEFWLGLERISQLVNNGRRWEIMFLLTNWGGLIQYSRFTKFQFGNADDGYMLKQATSYSGNAGDSISRHAGMKFTTYDRDNDAAPYNCAKKHRGGWWYHQQCVTSNLNGVYGNTFSDQSNSWMTMKPNGWGLKASKIMIREML</sequence>
<dbReference type="InParanoid" id="A0A1S4GU03"/>
<dbReference type="InterPro" id="IPR002181">
    <property type="entry name" value="Fibrinogen_a/b/g_C_dom"/>
</dbReference>
<evidence type="ECO:0000313" key="2">
    <source>
        <dbReference type="Proteomes" id="UP000007062"/>
    </source>
</evidence>
<dbReference type="SMART" id="SM00186">
    <property type="entry name" value="FBG"/>
    <property type="match status" value="1"/>
</dbReference>
<dbReference type="InterPro" id="IPR050373">
    <property type="entry name" value="Fibrinogen_C-term_domain"/>
</dbReference>
<dbReference type="PROSITE" id="PS51406">
    <property type="entry name" value="FIBRINOGEN_C_2"/>
    <property type="match status" value="1"/>
</dbReference>
<dbReference type="CDD" id="cd00087">
    <property type="entry name" value="FReD"/>
    <property type="match status" value="1"/>
</dbReference>
<protein>
    <submittedName>
        <fullName evidence="1">Fibrinogen C-terminal domain-containing protein</fullName>
    </submittedName>
</protein>
<evidence type="ECO:0000313" key="1">
    <source>
        <dbReference type="EnsemblMetazoa" id="AGAP006790-PA"/>
    </source>
</evidence>
<reference evidence="1 2" key="1">
    <citation type="journal article" date="2002" name="Science">
        <title>The genome sequence of the malaria mosquito Anopheles gambiae.</title>
        <authorList>
            <person name="Holt R.A."/>
            <person name="Subramanian G.M."/>
            <person name="Halpern A."/>
            <person name="Sutton G.G."/>
            <person name="Charlab R."/>
            <person name="Nusskern D.R."/>
            <person name="Wincker P."/>
            <person name="Clark A.G."/>
            <person name="Ribeiro J.M."/>
            <person name="Wides R."/>
            <person name="Salzberg S.L."/>
            <person name="Loftus B."/>
            <person name="Yandell M."/>
            <person name="Majoros W.H."/>
            <person name="Rusch D.B."/>
            <person name="Lai Z."/>
            <person name="Kraft C.L."/>
            <person name="Abril J.F."/>
            <person name="Anthouard V."/>
            <person name="Arensburger P."/>
            <person name="Atkinson P.W."/>
            <person name="Baden H."/>
            <person name="de Berardinis V."/>
            <person name="Baldwin D."/>
            <person name="Benes V."/>
            <person name="Biedler J."/>
            <person name="Blass C."/>
            <person name="Bolanos R."/>
            <person name="Boscus D."/>
            <person name="Barnstead M."/>
            <person name="Cai S."/>
            <person name="Center A."/>
            <person name="Chaturverdi K."/>
            <person name="Christophides G.K."/>
            <person name="Chrystal M.A."/>
            <person name="Clamp M."/>
            <person name="Cravchik A."/>
            <person name="Curwen V."/>
            <person name="Dana A."/>
            <person name="Delcher A."/>
            <person name="Dew I."/>
            <person name="Evans C.A."/>
            <person name="Flanigan M."/>
            <person name="Grundschober-Freimoser A."/>
            <person name="Friedli L."/>
            <person name="Gu Z."/>
            <person name="Guan P."/>
            <person name="Guigo R."/>
            <person name="Hillenmeyer M.E."/>
            <person name="Hladun S.L."/>
            <person name="Hogan J.R."/>
            <person name="Hong Y.S."/>
            <person name="Hoover J."/>
            <person name="Jaillon O."/>
            <person name="Ke Z."/>
            <person name="Kodira C."/>
            <person name="Kokoza E."/>
            <person name="Koutsos A."/>
            <person name="Letunic I."/>
            <person name="Levitsky A."/>
            <person name="Liang Y."/>
            <person name="Lin J.J."/>
            <person name="Lobo N.F."/>
            <person name="Lopez J.R."/>
            <person name="Malek J.A."/>
            <person name="McIntosh T.C."/>
            <person name="Meister S."/>
            <person name="Miller J."/>
            <person name="Mobarry C."/>
            <person name="Mongin E."/>
            <person name="Murphy S.D."/>
            <person name="O'Brochta D.A."/>
            <person name="Pfannkoch C."/>
            <person name="Qi R."/>
            <person name="Regier M.A."/>
            <person name="Remington K."/>
            <person name="Shao H."/>
            <person name="Sharakhova M.V."/>
            <person name="Sitter C.D."/>
            <person name="Shetty J."/>
            <person name="Smith T.J."/>
            <person name="Strong R."/>
            <person name="Sun J."/>
            <person name="Thomasova D."/>
            <person name="Ton L.Q."/>
            <person name="Topalis P."/>
            <person name="Tu Z."/>
            <person name="Unger M.F."/>
            <person name="Walenz B."/>
            <person name="Wang A."/>
            <person name="Wang J."/>
            <person name="Wang M."/>
            <person name="Wang X."/>
            <person name="Woodford K.J."/>
            <person name="Wortman J.R."/>
            <person name="Wu M."/>
            <person name="Yao A."/>
            <person name="Zdobnov E.M."/>
            <person name="Zhang H."/>
            <person name="Zhao Q."/>
            <person name="Zhao S."/>
            <person name="Zhu S.C."/>
            <person name="Zhimulev I."/>
            <person name="Coluzzi M."/>
            <person name="della Torre A."/>
            <person name="Roth C.W."/>
            <person name="Louis C."/>
            <person name="Kalush F."/>
            <person name="Mural R.J."/>
            <person name="Myers E.W."/>
            <person name="Adams M.D."/>
            <person name="Smith H.O."/>
            <person name="Broder S."/>
            <person name="Gardner M.J."/>
            <person name="Fraser C.M."/>
            <person name="Birney E."/>
            <person name="Bork P."/>
            <person name="Brey P.T."/>
            <person name="Venter J.C."/>
            <person name="Weissenbach J."/>
            <person name="Kafatos F.C."/>
            <person name="Collins F.H."/>
            <person name="Hoffman S.L."/>
        </authorList>
    </citation>
    <scope>NUCLEOTIDE SEQUENCE [LARGE SCALE GENOMIC DNA]</scope>
    <source>
        <strain evidence="1 2">PEST</strain>
    </source>
</reference>
<organism evidence="1 2">
    <name type="scientific">Anopheles gambiae</name>
    <name type="common">African malaria mosquito</name>
    <dbReference type="NCBI Taxonomy" id="7165"/>
    <lineage>
        <taxon>Eukaryota</taxon>
        <taxon>Metazoa</taxon>
        <taxon>Ecdysozoa</taxon>
        <taxon>Arthropoda</taxon>
        <taxon>Hexapoda</taxon>
        <taxon>Insecta</taxon>
        <taxon>Pterygota</taxon>
        <taxon>Neoptera</taxon>
        <taxon>Endopterygota</taxon>
        <taxon>Diptera</taxon>
        <taxon>Nematocera</taxon>
        <taxon>Culicoidea</taxon>
        <taxon>Culicidae</taxon>
        <taxon>Anophelinae</taxon>
        <taxon>Anopheles</taxon>
    </lineage>
</organism>
<dbReference type="PANTHER" id="PTHR19143">
    <property type="entry name" value="FIBRINOGEN/TENASCIN/ANGIOPOEITIN"/>
    <property type="match status" value="1"/>
</dbReference>
<accession>A0A1S4GU03</accession>
<dbReference type="Pfam" id="PF00147">
    <property type="entry name" value="Fibrinogen_C"/>
    <property type="match status" value="1"/>
</dbReference>
<dbReference type="GO" id="GO:0005615">
    <property type="term" value="C:extracellular space"/>
    <property type="evidence" value="ECO:0000318"/>
    <property type="project" value="GO_Central"/>
</dbReference>
<dbReference type="ExpressionAtlas" id="A0A1S4GU03">
    <property type="expression patterns" value="differential"/>
</dbReference>
<name>A0A1S4GU03_ANOGA</name>